<evidence type="ECO:0000256" key="1">
    <source>
        <dbReference type="ARBA" id="ARBA00006479"/>
    </source>
</evidence>
<organism evidence="2 3">
    <name type="scientific">Actinomyces slackii</name>
    <dbReference type="NCBI Taxonomy" id="52774"/>
    <lineage>
        <taxon>Bacteria</taxon>
        <taxon>Bacillati</taxon>
        <taxon>Actinomycetota</taxon>
        <taxon>Actinomycetes</taxon>
        <taxon>Actinomycetales</taxon>
        <taxon>Actinomycetaceae</taxon>
        <taxon>Actinomyces</taxon>
    </lineage>
</organism>
<evidence type="ECO:0000313" key="2">
    <source>
        <dbReference type="EMBL" id="VEG73770.1"/>
    </source>
</evidence>
<dbReference type="SUPFAM" id="SSF46785">
    <property type="entry name" value="Winged helix' DNA-binding domain"/>
    <property type="match status" value="1"/>
</dbReference>
<dbReference type="Gene3D" id="3.30.420.40">
    <property type="match status" value="2"/>
</dbReference>
<dbReference type="Proteomes" id="UP000276899">
    <property type="component" value="Chromosome"/>
</dbReference>
<dbReference type="InterPro" id="IPR000600">
    <property type="entry name" value="ROK"/>
</dbReference>
<dbReference type="PANTHER" id="PTHR18964">
    <property type="entry name" value="ROK (REPRESSOR, ORF, KINASE) FAMILY"/>
    <property type="match status" value="1"/>
</dbReference>
<sequence>MRRGSNLPRVGSFNRAVVLEAIRGSSRGLTRAQLGRRTRLAPQTVSNVVKELLDTQLIEEAGTLTRGGRGRPGTRLRLNPSARFAVGVHLDPAWLGIVAVDLSGAVIAEVYEPLPSPDQPAAVTRHLASRIEAAIGLTGLPRERLLGVGVAAPGPLDEEAGTVSPPLLPGWHRIPLRGALAELTGATVLLEKDIIAAATAHTWRDAASGTADYAFLYVGAGVALATVLGSEVVRGEGGNAGEAGHVPADPAGPRCQCGGACLGAAAGELVMVRLARSAGISLPGDRGQGPQMIDDAFQCLIGLAAQGDERAGEIFAQAGRSIARAIIPWSELLDIRTLLVGGPHWDQMRALVEPAAQELLTRHAVHATPAPIRMLASPLGRQVGPVGAACLVLDEAYAPRADSLLI</sequence>
<dbReference type="Pfam" id="PF00480">
    <property type="entry name" value="ROK"/>
    <property type="match status" value="1"/>
</dbReference>
<evidence type="ECO:0000313" key="3">
    <source>
        <dbReference type="Proteomes" id="UP000276899"/>
    </source>
</evidence>
<dbReference type="InterPro" id="IPR036390">
    <property type="entry name" value="WH_DNA-bd_sf"/>
</dbReference>
<dbReference type="RefSeq" id="WP_026428165.1">
    <property type="nucleotide sequence ID" value="NZ_LR134363.1"/>
</dbReference>
<keyword evidence="3" id="KW-1185">Reference proteome</keyword>
<comment type="similarity">
    <text evidence="1">Belongs to the ROK (NagC/XylR) family.</text>
</comment>
<dbReference type="PANTHER" id="PTHR18964:SF149">
    <property type="entry name" value="BIFUNCTIONAL UDP-N-ACETYLGLUCOSAMINE 2-EPIMERASE_N-ACETYLMANNOSAMINE KINASE"/>
    <property type="match status" value="1"/>
</dbReference>
<name>A0A448KA24_9ACTO</name>
<dbReference type="InterPro" id="IPR036388">
    <property type="entry name" value="WH-like_DNA-bd_sf"/>
</dbReference>
<dbReference type="SUPFAM" id="SSF53067">
    <property type="entry name" value="Actin-like ATPase domain"/>
    <property type="match status" value="1"/>
</dbReference>
<dbReference type="InterPro" id="IPR043129">
    <property type="entry name" value="ATPase_NBD"/>
</dbReference>
<dbReference type="EMBL" id="LR134363">
    <property type="protein sequence ID" value="VEG73770.1"/>
    <property type="molecule type" value="Genomic_DNA"/>
</dbReference>
<proteinExistence type="inferred from homology"/>
<dbReference type="AlphaFoldDB" id="A0A448KA24"/>
<dbReference type="KEGG" id="asla:NCTC11923_00382"/>
<gene>
    <name evidence="2" type="primary">mlc_2</name>
    <name evidence="2" type="ORF">NCTC11923_00382</name>
</gene>
<dbReference type="Gene3D" id="1.10.10.10">
    <property type="entry name" value="Winged helix-like DNA-binding domain superfamily/Winged helix DNA-binding domain"/>
    <property type="match status" value="1"/>
</dbReference>
<reference evidence="2 3" key="1">
    <citation type="submission" date="2018-12" db="EMBL/GenBank/DDBJ databases">
        <authorList>
            <consortium name="Pathogen Informatics"/>
        </authorList>
    </citation>
    <scope>NUCLEOTIDE SEQUENCE [LARGE SCALE GENOMIC DNA]</scope>
    <source>
        <strain evidence="2 3">NCTC11923</strain>
    </source>
</reference>
<protein>
    <submittedName>
        <fullName evidence="2">Making large colonies protein</fullName>
    </submittedName>
</protein>
<accession>A0A448KA24</accession>
<dbReference type="STRING" id="1278298.GCA_000428685_02351"/>